<evidence type="ECO:0000313" key="3">
    <source>
        <dbReference type="Proteomes" id="UP000320672"/>
    </source>
</evidence>
<reference evidence="2 3" key="1">
    <citation type="submission" date="2019-02" db="EMBL/GenBank/DDBJ databases">
        <title>Deep-cultivation of Planctomycetes and their phenomic and genomic characterization uncovers novel biology.</title>
        <authorList>
            <person name="Wiegand S."/>
            <person name="Jogler M."/>
            <person name="Boedeker C."/>
            <person name="Pinto D."/>
            <person name="Vollmers J."/>
            <person name="Rivas-Marin E."/>
            <person name="Kohn T."/>
            <person name="Peeters S.H."/>
            <person name="Heuer A."/>
            <person name="Rast P."/>
            <person name="Oberbeckmann S."/>
            <person name="Bunk B."/>
            <person name="Jeske O."/>
            <person name="Meyerdierks A."/>
            <person name="Storesund J.E."/>
            <person name="Kallscheuer N."/>
            <person name="Luecker S."/>
            <person name="Lage O.M."/>
            <person name="Pohl T."/>
            <person name="Merkel B.J."/>
            <person name="Hornburger P."/>
            <person name="Mueller R.-W."/>
            <person name="Bruemmer F."/>
            <person name="Labrenz M."/>
            <person name="Spormann A.M."/>
            <person name="Op den Camp H."/>
            <person name="Overmann J."/>
            <person name="Amann R."/>
            <person name="Jetten M.S.M."/>
            <person name="Mascher T."/>
            <person name="Medema M.H."/>
            <person name="Devos D.P."/>
            <person name="Kaster A.-K."/>
            <person name="Ovreas L."/>
            <person name="Rohde M."/>
            <person name="Galperin M.Y."/>
            <person name="Jogler C."/>
        </authorList>
    </citation>
    <scope>NUCLEOTIDE SEQUENCE [LARGE SCALE GENOMIC DNA]</scope>
    <source>
        <strain evidence="2 3">FF011L</strain>
    </source>
</reference>
<sequence length="353" mass="38668" precursor="true">MLLASAAIVISASLANASDLFSHNTCDDASFKTVCCDESCDSLYDCDSCESCDSCGVCGASGLSCDCLGRMKLLGFIKPSDRCFDDFISPMINFVFFEDPRTLSEIRPIFVHHNLPDSVGSLGLPGGSVQLYAMQVRVALSERLSLIAVKDGYVVANMDPGPLDTLLNDGWAAVTAGLKYNLVRDTCRGRLASVGFTYEIPIGSQRTLQDVGDGEFHVFGTAGQRLLNGNAHFLTSVGYRFPVDREAQTTSIHWSNHLDYRVTDRLYLFTELAWWHWTESATGAGALPLGVAGQDLFNLSSSNVEGNNLVTQNVGLKFKPKSNTEIGLAYEFPLSDFKDIIQDRVQVDLIYRY</sequence>
<organism evidence="2 3">
    <name type="scientific">Roseimaritima multifibrata</name>
    <dbReference type="NCBI Taxonomy" id="1930274"/>
    <lineage>
        <taxon>Bacteria</taxon>
        <taxon>Pseudomonadati</taxon>
        <taxon>Planctomycetota</taxon>
        <taxon>Planctomycetia</taxon>
        <taxon>Pirellulales</taxon>
        <taxon>Pirellulaceae</taxon>
        <taxon>Roseimaritima</taxon>
    </lineage>
</organism>
<protein>
    <submittedName>
        <fullName evidence="2">Uncharacterized protein</fullName>
    </submittedName>
</protein>
<name>A0A517M9B4_9BACT</name>
<evidence type="ECO:0000256" key="1">
    <source>
        <dbReference type="SAM" id="SignalP"/>
    </source>
</evidence>
<dbReference type="KEGG" id="rml:FF011L_01990"/>
<keyword evidence="1" id="KW-0732">Signal</keyword>
<keyword evidence="3" id="KW-1185">Reference proteome</keyword>
<accession>A0A517M9B4</accession>
<proteinExistence type="predicted"/>
<dbReference type="AlphaFoldDB" id="A0A517M9B4"/>
<feature type="chain" id="PRO_5021748660" evidence="1">
    <location>
        <begin position="18"/>
        <end position="353"/>
    </location>
</feature>
<dbReference type="Proteomes" id="UP000320672">
    <property type="component" value="Chromosome"/>
</dbReference>
<dbReference type="EMBL" id="CP036262">
    <property type="protein sequence ID" value="QDS91469.1"/>
    <property type="molecule type" value="Genomic_DNA"/>
</dbReference>
<feature type="signal peptide" evidence="1">
    <location>
        <begin position="1"/>
        <end position="17"/>
    </location>
</feature>
<evidence type="ECO:0000313" key="2">
    <source>
        <dbReference type="EMBL" id="QDS91469.1"/>
    </source>
</evidence>
<gene>
    <name evidence="2" type="ORF">FF011L_01990</name>
</gene>